<evidence type="ECO:0000313" key="15">
    <source>
        <dbReference type="EMBL" id="PRH82975.1"/>
    </source>
</evidence>
<dbReference type="Pfam" id="PF07715">
    <property type="entry name" value="Plug"/>
    <property type="match status" value="1"/>
</dbReference>
<evidence type="ECO:0000256" key="2">
    <source>
        <dbReference type="ARBA" id="ARBA00022448"/>
    </source>
</evidence>
<reference evidence="15 16" key="1">
    <citation type="submission" date="2018-03" db="EMBL/GenBank/DDBJ databases">
        <title>Arenimonas caeni sp. nov., isolated from activated sludge.</title>
        <authorList>
            <person name="Liu H."/>
        </authorList>
    </citation>
    <scope>NUCLEOTIDE SEQUENCE [LARGE SCALE GENOMIC DNA]</scope>
    <source>
        <strain evidence="16">z29</strain>
    </source>
</reference>
<evidence type="ECO:0000256" key="3">
    <source>
        <dbReference type="ARBA" id="ARBA00022452"/>
    </source>
</evidence>
<dbReference type="AlphaFoldDB" id="A0A2P6MAH3"/>
<protein>
    <recommendedName>
        <fullName evidence="17">TonB-dependent receptor</fullName>
    </recommendedName>
</protein>
<dbReference type="InterPro" id="IPR037066">
    <property type="entry name" value="Plug_dom_sf"/>
</dbReference>
<comment type="similarity">
    <text evidence="10 11">Belongs to the TonB-dependent receptor family.</text>
</comment>
<feature type="domain" description="TonB-dependent receptor-like beta-barrel" evidence="13">
    <location>
        <begin position="207"/>
        <end position="602"/>
    </location>
</feature>
<feature type="region of interest" description="Disordered" evidence="12">
    <location>
        <begin position="1"/>
        <end position="25"/>
    </location>
</feature>
<gene>
    <name evidence="15" type="ORF">C6N40_04850</name>
</gene>
<evidence type="ECO:0000256" key="6">
    <source>
        <dbReference type="ARBA" id="ARBA00023065"/>
    </source>
</evidence>
<proteinExistence type="inferred from homology"/>
<keyword evidence="3 10" id="KW-1134">Transmembrane beta strand</keyword>
<organism evidence="15 16">
    <name type="scientific">Arenimonas caeni</name>
    <dbReference type="NCBI Taxonomy" id="2058085"/>
    <lineage>
        <taxon>Bacteria</taxon>
        <taxon>Pseudomonadati</taxon>
        <taxon>Pseudomonadota</taxon>
        <taxon>Gammaproteobacteria</taxon>
        <taxon>Lysobacterales</taxon>
        <taxon>Lysobacteraceae</taxon>
        <taxon>Arenimonas</taxon>
    </lineage>
</organism>
<dbReference type="SUPFAM" id="SSF56935">
    <property type="entry name" value="Porins"/>
    <property type="match status" value="1"/>
</dbReference>
<evidence type="ECO:0000256" key="10">
    <source>
        <dbReference type="PROSITE-ProRule" id="PRU01360"/>
    </source>
</evidence>
<dbReference type="OrthoDB" id="9764669at2"/>
<dbReference type="InterPro" id="IPR039426">
    <property type="entry name" value="TonB-dep_rcpt-like"/>
</dbReference>
<keyword evidence="9 10" id="KW-0998">Cell outer membrane</keyword>
<keyword evidence="2 10" id="KW-0813">Transport</keyword>
<evidence type="ECO:0000259" key="14">
    <source>
        <dbReference type="Pfam" id="PF07715"/>
    </source>
</evidence>
<dbReference type="Gene3D" id="2.170.130.10">
    <property type="entry name" value="TonB-dependent receptor, plug domain"/>
    <property type="match status" value="1"/>
</dbReference>
<comment type="subcellular location">
    <subcellularLocation>
        <location evidence="1 10">Cell outer membrane</location>
        <topology evidence="1 10">Multi-pass membrane protein</topology>
    </subcellularLocation>
</comment>
<keyword evidence="16" id="KW-1185">Reference proteome</keyword>
<evidence type="ECO:0000256" key="5">
    <source>
        <dbReference type="ARBA" id="ARBA00022729"/>
    </source>
</evidence>
<evidence type="ECO:0000313" key="16">
    <source>
        <dbReference type="Proteomes" id="UP000241736"/>
    </source>
</evidence>
<dbReference type="GO" id="GO:0015889">
    <property type="term" value="P:cobalamin transport"/>
    <property type="evidence" value="ECO:0007669"/>
    <property type="project" value="TreeGrafter"/>
</dbReference>
<evidence type="ECO:0000259" key="13">
    <source>
        <dbReference type="Pfam" id="PF00593"/>
    </source>
</evidence>
<dbReference type="PANTHER" id="PTHR30069:SF53">
    <property type="entry name" value="COLICIN I RECEPTOR-RELATED"/>
    <property type="match status" value="1"/>
</dbReference>
<dbReference type="InterPro" id="IPR012910">
    <property type="entry name" value="Plug_dom"/>
</dbReference>
<dbReference type="PANTHER" id="PTHR30069">
    <property type="entry name" value="TONB-DEPENDENT OUTER MEMBRANE RECEPTOR"/>
    <property type="match status" value="1"/>
</dbReference>
<dbReference type="CDD" id="cd01347">
    <property type="entry name" value="ligand_gated_channel"/>
    <property type="match status" value="1"/>
</dbReference>
<evidence type="ECO:0000256" key="11">
    <source>
        <dbReference type="RuleBase" id="RU003357"/>
    </source>
</evidence>
<dbReference type="Proteomes" id="UP000241736">
    <property type="component" value="Unassembled WGS sequence"/>
</dbReference>
<evidence type="ECO:0000256" key="4">
    <source>
        <dbReference type="ARBA" id="ARBA00022692"/>
    </source>
</evidence>
<sequence length="630" mass="67225">MPRRGRASSCPPRGPSRGCASSGGSTMSPLFRSGALRAAILVSLSTPVLAGEALTLDAVQVTAGRVERPVGETLASVTVLTREDIEASQAPDLADLLARQAGVDLARTGGPGSATTVFLRGGNAPHTLVMVDGVRVSSTGQGVFDFAHLPVEQIERIEIVRGPRAAIWGSDAIAGVIHIFTRDPSASSLRLLGGSYGRRGASAATGLGDQDRGLGVSAGWQRLRGFSATNAGSWAFDPDDDGYRNRNLSLRGRTALGNQRLAFQALATDADVEFDQGTTRARNSSGGLTLGGALGARWTHQLSLGHAREDLDTVSGYSNSFRSRRTSLDWINTLAVGSAGSLNLGLGWQDEEGVSANVFDGQTFARNRSSRAAFAGYGGRFGAHLLDLSLRHDHSNQFGGATTANAAWGWAPSEALLLRLGWGEGFRAPNFNELYYPDTGYGYAGNPGLRPERSETWEAGLAWTPAAGHRVDLSLYHTRVRDLVAFAAPGTNNAININRAHMDGAELEYRFDGRAWRWGGNLAWLDSEDEATGLALLRRARHKAHVDLGYRFAGGLELAIDGDYVSSRRDVGGNPAAYALAHLRLAWPLGEGWRLEARIENLGDRDYTVVQGFNTPGRSGVLSVVWNGKH</sequence>
<name>A0A2P6MAH3_9GAMM</name>
<dbReference type="GO" id="GO:0009279">
    <property type="term" value="C:cell outer membrane"/>
    <property type="evidence" value="ECO:0007669"/>
    <property type="project" value="UniProtKB-SubCell"/>
</dbReference>
<keyword evidence="8 10" id="KW-0472">Membrane</keyword>
<keyword evidence="4 10" id="KW-0812">Transmembrane</keyword>
<accession>A0A2P6MAH3</accession>
<evidence type="ECO:0000256" key="12">
    <source>
        <dbReference type="SAM" id="MobiDB-lite"/>
    </source>
</evidence>
<keyword evidence="5" id="KW-0732">Signal</keyword>
<evidence type="ECO:0008006" key="17">
    <source>
        <dbReference type="Google" id="ProtNLM"/>
    </source>
</evidence>
<dbReference type="InterPro" id="IPR036942">
    <property type="entry name" value="Beta-barrel_TonB_sf"/>
</dbReference>
<evidence type="ECO:0000256" key="9">
    <source>
        <dbReference type="ARBA" id="ARBA00023237"/>
    </source>
</evidence>
<dbReference type="InterPro" id="IPR000531">
    <property type="entry name" value="Beta-barrel_TonB"/>
</dbReference>
<feature type="domain" description="TonB-dependent receptor plug" evidence="14">
    <location>
        <begin position="72"/>
        <end position="176"/>
    </location>
</feature>
<dbReference type="GO" id="GO:0006811">
    <property type="term" value="P:monoatomic ion transport"/>
    <property type="evidence" value="ECO:0007669"/>
    <property type="project" value="UniProtKB-KW"/>
</dbReference>
<dbReference type="Gene3D" id="2.40.170.20">
    <property type="entry name" value="TonB-dependent receptor, beta-barrel domain"/>
    <property type="match status" value="1"/>
</dbReference>
<evidence type="ECO:0000256" key="1">
    <source>
        <dbReference type="ARBA" id="ARBA00004571"/>
    </source>
</evidence>
<dbReference type="PROSITE" id="PS52016">
    <property type="entry name" value="TONB_DEPENDENT_REC_3"/>
    <property type="match status" value="1"/>
</dbReference>
<keyword evidence="6" id="KW-0406">Ion transport</keyword>
<evidence type="ECO:0000256" key="8">
    <source>
        <dbReference type="ARBA" id="ARBA00023136"/>
    </source>
</evidence>
<dbReference type="EMBL" id="PVLF01000004">
    <property type="protein sequence ID" value="PRH82975.1"/>
    <property type="molecule type" value="Genomic_DNA"/>
</dbReference>
<keyword evidence="7 11" id="KW-0798">TonB box</keyword>
<evidence type="ECO:0000256" key="7">
    <source>
        <dbReference type="ARBA" id="ARBA00023077"/>
    </source>
</evidence>
<dbReference type="Pfam" id="PF00593">
    <property type="entry name" value="TonB_dep_Rec_b-barrel"/>
    <property type="match status" value="1"/>
</dbReference>
<comment type="caution">
    <text evidence="15">The sequence shown here is derived from an EMBL/GenBank/DDBJ whole genome shotgun (WGS) entry which is preliminary data.</text>
</comment>